<dbReference type="PANTHER" id="PTHR37017">
    <property type="entry name" value="AB HYDROLASE-1 DOMAIN-CONTAINING PROTEIN-RELATED"/>
    <property type="match status" value="1"/>
</dbReference>
<dbReference type="SUPFAM" id="SSF53474">
    <property type="entry name" value="alpha/beta-Hydrolases"/>
    <property type="match status" value="1"/>
</dbReference>
<evidence type="ECO:0000259" key="1">
    <source>
        <dbReference type="Pfam" id="PF12697"/>
    </source>
</evidence>
<evidence type="ECO:0000313" key="3">
    <source>
        <dbReference type="Proteomes" id="UP001206895"/>
    </source>
</evidence>
<dbReference type="PANTHER" id="PTHR37017:SF11">
    <property type="entry name" value="ESTERASE_LIPASE_THIOESTERASE DOMAIN-CONTAINING PROTEIN"/>
    <property type="match status" value="1"/>
</dbReference>
<evidence type="ECO:0000313" key="2">
    <source>
        <dbReference type="EMBL" id="MCP2177795.1"/>
    </source>
</evidence>
<organism evidence="2 3">
    <name type="scientific">Williamsia maris</name>
    <dbReference type="NCBI Taxonomy" id="72806"/>
    <lineage>
        <taxon>Bacteria</taxon>
        <taxon>Bacillati</taxon>
        <taxon>Actinomycetota</taxon>
        <taxon>Actinomycetes</taxon>
        <taxon>Mycobacteriales</taxon>
        <taxon>Nocardiaceae</taxon>
        <taxon>Williamsia</taxon>
    </lineage>
</organism>
<gene>
    <name evidence="2" type="ORF">LX13_003623</name>
</gene>
<dbReference type="Gene3D" id="3.40.50.1820">
    <property type="entry name" value="alpha/beta hydrolase"/>
    <property type="match status" value="1"/>
</dbReference>
<dbReference type="InterPro" id="IPR052897">
    <property type="entry name" value="Sec-Metab_Biosynth_Hydrolase"/>
</dbReference>
<feature type="domain" description="AB hydrolase-1" evidence="1">
    <location>
        <begin position="4"/>
        <end position="215"/>
    </location>
</feature>
<dbReference type="EMBL" id="JAMTCJ010000003">
    <property type="protein sequence ID" value="MCP2177795.1"/>
    <property type="molecule type" value="Genomic_DNA"/>
</dbReference>
<dbReference type="RefSeq" id="WP_253662676.1">
    <property type="nucleotide sequence ID" value="NZ_BAAAJQ010000001.1"/>
</dbReference>
<protein>
    <submittedName>
        <fullName evidence="2">Pimeloyl-ACP methyl ester carboxylesterase</fullName>
    </submittedName>
</protein>
<name>A0ABT1HIN2_9NOCA</name>
<dbReference type="Proteomes" id="UP001206895">
    <property type="component" value="Unassembled WGS sequence"/>
</dbReference>
<comment type="caution">
    <text evidence="2">The sequence shown here is derived from an EMBL/GenBank/DDBJ whole genome shotgun (WGS) entry which is preliminary data.</text>
</comment>
<reference evidence="2 3" key="1">
    <citation type="submission" date="2022-06" db="EMBL/GenBank/DDBJ databases">
        <title>Genomic Encyclopedia of Archaeal and Bacterial Type Strains, Phase II (KMG-II): from individual species to whole genera.</title>
        <authorList>
            <person name="Goeker M."/>
        </authorList>
    </citation>
    <scope>NUCLEOTIDE SEQUENCE [LARGE SCALE GENOMIC DNA]</scope>
    <source>
        <strain evidence="2 3">DSM 44693</strain>
    </source>
</reference>
<keyword evidence="3" id="KW-1185">Reference proteome</keyword>
<dbReference type="Pfam" id="PF12697">
    <property type="entry name" value="Abhydrolase_6"/>
    <property type="match status" value="1"/>
</dbReference>
<sequence>MATFLLIPGGGSDPSYWRILVSELADRSHRVVPIDLPCEDDDADLTDYAAAVAAQTPADTDRPIVVAHSFGGFTAPLACPLVDASMLVFASAMIPRPGERPEQWWAATGTAQAQRDAAATQTYDPDDMDALFYNGVAPEIVAEQIERTQSDTPATQIWPASALPDVETRFLLFRDDRLFPEPFMRRVVADRLGVEPDVIGGGHMAMLSHAGEFADHLDGLVRRPG</sequence>
<dbReference type="InterPro" id="IPR000073">
    <property type="entry name" value="AB_hydrolase_1"/>
</dbReference>
<dbReference type="InterPro" id="IPR029058">
    <property type="entry name" value="AB_hydrolase_fold"/>
</dbReference>
<proteinExistence type="predicted"/>
<accession>A0ABT1HIN2</accession>